<reference evidence="2" key="1">
    <citation type="journal article" date="2015" name="Nature">
        <title>Complex archaea that bridge the gap between prokaryotes and eukaryotes.</title>
        <authorList>
            <person name="Spang A."/>
            <person name="Saw J.H."/>
            <person name="Jorgensen S.L."/>
            <person name="Zaremba-Niedzwiedzka K."/>
            <person name="Martijn J."/>
            <person name="Lind A.E."/>
            <person name="van Eijk R."/>
            <person name="Schleper C."/>
            <person name="Guy L."/>
            <person name="Ettema T.J."/>
        </authorList>
    </citation>
    <scope>NUCLEOTIDE SEQUENCE</scope>
</reference>
<accession>A0A0F9CRT9</accession>
<dbReference type="Gene3D" id="3.40.720.10">
    <property type="entry name" value="Alkaline Phosphatase, subunit A"/>
    <property type="match status" value="1"/>
</dbReference>
<proteinExistence type="predicted"/>
<protein>
    <recommendedName>
        <fullName evidence="1">Sulfatase N-terminal domain-containing protein</fullName>
    </recommendedName>
</protein>
<comment type="caution">
    <text evidence="2">The sequence shown here is derived from an EMBL/GenBank/DDBJ whole genome shotgun (WGS) entry which is preliminary data.</text>
</comment>
<organism evidence="2">
    <name type="scientific">marine sediment metagenome</name>
    <dbReference type="NCBI Taxonomy" id="412755"/>
    <lineage>
        <taxon>unclassified sequences</taxon>
        <taxon>metagenomes</taxon>
        <taxon>ecological metagenomes</taxon>
    </lineage>
</organism>
<dbReference type="InterPro" id="IPR000917">
    <property type="entry name" value="Sulfatase_N"/>
</dbReference>
<dbReference type="InterPro" id="IPR017850">
    <property type="entry name" value="Alkaline_phosphatase_core_sf"/>
</dbReference>
<gene>
    <name evidence="2" type="ORF">LCGC14_2291020</name>
</gene>
<feature type="domain" description="Sulfatase N-terminal" evidence="1">
    <location>
        <begin position="111"/>
        <end position="259"/>
    </location>
</feature>
<sequence>MIWTTGRNIMKQHEVEGDDAVKPNVCCVIADSLRWDVFVTANPTNILRLGRVRKAYSIANSTLPAMHGFLMNYPPIGIGKALFVEGETREINITEGDTIIKKYRRWTELRKWMPRYFQEQGYFTIWMSGNPVIIRVNEQLDGVYRRYFDHFGADEYQKLDVATPQIIRDLNLEVKLNKIHPIFAVILLLDTHSPYHDGERFHLIDPSQPDMNYEHQLSAMKFINNIFPNFVKIFSQTERPTEFIFMSDHGDNFGGPGWGHNSFRRELQFGEKLFAIPFVRGRIDDWSTVHVGEPGKVDVV</sequence>
<dbReference type="Pfam" id="PF00884">
    <property type="entry name" value="Sulfatase"/>
    <property type="match status" value="1"/>
</dbReference>
<evidence type="ECO:0000313" key="2">
    <source>
        <dbReference type="EMBL" id="KKL51884.1"/>
    </source>
</evidence>
<dbReference type="AlphaFoldDB" id="A0A0F9CRT9"/>
<evidence type="ECO:0000259" key="1">
    <source>
        <dbReference type="Pfam" id="PF00884"/>
    </source>
</evidence>
<dbReference type="EMBL" id="LAZR01032092">
    <property type="protein sequence ID" value="KKL51884.1"/>
    <property type="molecule type" value="Genomic_DNA"/>
</dbReference>
<name>A0A0F9CRT9_9ZZZZ</name>
<dbReference type="SUPFAM" id="SSF53649">
    <property type="entry name" value="Alkaline phosphatase-like"/>
    <property type="match status" value="1"/>
</dbReference>